<keyword evidence="4" id="KW-1185">Reference proteome</keyword>
<feature type="compositionally biased region" description="Basic and acidic residues" evidence="1">
    <location>
        <begin position="61"/>
        <end position="72"/>
    </location>
</feature>
<feature type="signal peptide" evidence="2">
    <location>
        <begin position="1"/>
        <end position="20"/>
    </location>
</feature>
<feature type="region of interest" description="Disordered" evidence="1">
    <location>
        <begin position="33"/>
        <end position="52"/>
    </location>
</feature>
<name>A0AAV2QT24_MEGNR</name>
<feature type="non-terminal residue" evidence="3">
    <location>
        <position position="200"/>
    </location>
</feature>
<dbReference type="Proteomes" id="UP001497623">
    <property type="component" value="Unassembled WGS sequence"/>
</dbReference>
<evidence type="ECO:0000256" key="1">
    <source>
        <dbReference type="SAM" id="MobiDB-lite"/>
    </source>
</evidence>
<evidence type="ECO:0000313" key="3">
    <source>
        <dbReference type="EMBL" id="CAL4095619.1"/>
    </source>
</evidence>
<dbReference type="EMBL" id="CAXKWB010009673">
    <property type="protein sequence ID" value="CAL4095619.1"/>
    <property type="molecule type" value="Genomic_DNA"/>
</dbReference>
<feature type="compositionally biased region" description="Acidic residues" evidence="1">
    <location>
        <begin position="78"/>
        <end position="98"/>
    </location>
</feature>
<sequence length="200" mass="22892">MKWESHRILLIVLILESSLGLCKHKAVKDYLAEAKENKTVGDTPSYSSKIKKSSINDELIDDKYKSTSKEDIDGTGYENEDEDDLDDEDGYSSEELDSSDDKYYSQEKESSEELESSDENDSRTEDIDSSVEDSNSEELDNSVEEYYSVADMKAQKRRIAQKWKMAKMRKLPWFRNLNGINSTAKPAHVMLISIGNQTFK</sequence>
<feature type="chain" id="PRO_5043842097" evidence="2">
    <location>
        <begin position="21"/>
        <end position="200"/>
    </location>
</feature>
<gene>
    <name evidence="3" type="ORF">MNOR_LOCUS15453</name>
</gene>
<reference evidence="3 4" key="1">
    <citation type="submission" date="2024-05" db="EMBL/GenBank/DDBJ databases">
        <authorList>
            <person name="Wallberg A."/>
        </authorList>
    </citation>
    <scope>NUCLEOTIDE SEQUENCE [LARGE SCALE GENOMIC DNA]</scope>
</reference>
<keyword evidence="2" id="KW-0732">Signal</keyword>
<evidence type="ECO:0000256" key="2">
    <source>
        <dbReference type="SAM" id="SignalP"/>
    </source>
</evidence>
<organism evidence="3 4">
    <name type="scientific">Meganyctiphanes norvegica</name>
    <name type="common">Northern krill</name>
    <name type="synonym">Thysanopoda norvegica</name>
    <dbReference type="NCBI Taxonomy" id="48144"/>
    <lineage>
        <taxon>Eukaryota</taxon>
        <taxon>Metazoa</taxon>
        <taxon>Ecdysozoa</taxon>
        <taxon>Arthropoda</taxon>
        <taxon>Crustacea</taxon>
        <taxon>Multicrustacea</taxon>
        <taxon>Malacostraca</taxon>
        <taxon>Eumalacostraca</taxon>
        <taxon>Eucarida</taxon>
        <taxon>Euphausiacea</taxon>
        <taxon>Euphausiidae</taxon>
        <taxon>Meganyctiphanes</taxon>
    </lineage>
</organism>
<protein>
    <submittedName>
        <fullName evidence="3">Uncharacterized protein</fullName>
    </submittedName>
</protein>
<evidence type="ECO:0000313" key="4">
    <source>
        <dbReference type="Proteomes" id="UP001497623"/>
    </source>
</evidence>
<proteinExistence type="predicted"/>
<feature type="compositionally biased region" description="Acidic residues" evidence="1">
    <location>
        <begin position="127"/>
        <end position="142"/>
    </location>
</feature>
<feature type="region of interest" description="Disordered" evidence="1">
    <location>
        <begin position="60"/>
        <end position="142"/>
    </location>
</feature>
<feature type="compositionally biased region" description="Basic and acidic residues" evidence="1">
    <location>
        <begin position="99"/>
        <end position="111"/>
    </location>
</feature>
<comment type="caution">
    <text evidence="3">The sequence shown here is derived from an EMBL/GenBank/DDBJ whole genome shotgun (WGS) entry which is preliminary data.</text>
</comment>
<dbReference type="AlphaFoldDB" id="A0AAV2QT24"/>
<accession>A0AAV2QT24</accession>